<dbReference type="Pfam" id="PF03036">
    <property type="entry name" value="Perilipin"/>
    <property type="match status" value="1"/>
</dbReference>
<keyword evidence="3" id="KW-0551">Lipid droplet</keyword>
<dbReference type="GO" id="GO:0005829">
    <property type="term" value="C:cytosol"/>
    <property type="evidence" value="ECO:0007669"/>
    <property type="project" value="TreeGrafter"/>
</dbReference>
<evidence type="ECO:0000313" key="4">
    <source>
        <dbReference type="Proteomes" id="UP000515150"/>
    </source>
</evidence>
<keyword evidence="4" id="KW-1185">Reference proteome</keyword>
<sequence length="324" mass="35342">MQSDKTMPANNNQKGVSAAARLAKLPVVQSACSRLSILYSDTKCNHPNLKSVCDLLENKVTALGTVACHSVSPVMCKLDTQISIANDVACKGLDWLETRFPVLHAPTEQVVATAKKKLHELQDAVGVAASGTMGCVQYTVSWVMERMQQADDGTKQSLAKRVISVAGVGLDSALNVSEALVEQVLPPPEEDKDDIAGSQVVATVGSYPVRVVSLAAKLCRRSYYMVWARMQSVQVCCYGDFVQAFVSGSRFRDYLFDFSLEHPELASVSAASGCICVVLHVHLDLLTVRTKALQPCPKSMEYFRQLQRCRGDSTTERSYLQTEA</sequence>
<dbReference type="GO" id="GO:0010890">
    <property type="term" value="P:positive regulation of triglyceride storage"/>
    <property type="evidence" value="ECO:0007669"/>
    <property type="project" value="TreeGrafter"/>
</dbReference>
<dbReference type="AlphaFoldDB" id="A0A9W2XUY8"/>
<organism evidence="4 5">
    <name type="scientific">Betta splendens</name>
    <name type="common">Siamese fighting fish</name>
    <dbReference type="NCBI Taxonomy" id="158456"/>
    <lineage>
        <taxon>Eukaryota</taxon>
        <taxon>Metazoa</taxon>
        <taxon>Chordata</taxon>
        <taxon>Craniata</taxon>
        <taxon>Vertebrata</taxon>
        <taxon>Euteleostomi</taxon>
        <taxon>Actinopterygii</taxon>
        <taxon>Neopterygii</taxon>
        <taxon>Teleostei</taxon>
        <taxon>Neoteleostei</taxon>
        <taxon>Acanthomorphata</taxon>
        <taxon>Anabantaria</taxon>
        <taxon>Anabantiformes</taxon>
        <taxon>Anabantoidei</taxon>
        <taxon>Osphronemidae</taxon>
        <taxon>Betta</taxon>
    </lineage>
</organism>
<dbReference type="GO" id="GO:0019915">
    <property type="term" value="P:lipid storage"/>
    <property type="evidence" value="ECO:0007669"/>
    <property type="project" value="TreeGrafter"/>
</dbReference>
<dbReference type="InterPro" id="IPR004279">
    <property type="entry name" value="Perilipin"/>
</dbReference>
<name>A0A9W2XUY8_BETSP</name>
<dbReference type="PANTHER" id="PTHR14024:SF49">
    <property type="entry name" value="LIPID STORAGE DROPLETS SURFACE-BINDING PROTEIN 1"/>
    <property type="match status" value="1"/>
</dbReference>
<dbReference type="Proteomes" id="UP000515150">
    <property type="component" value="Chromosome 1"/>
</dbReference>
<protein>
    <submittedName>
        <fullName evidence="5">Perilipin-2-like</fullName>
    </submittedName>
</protein>
<accession>A0A9W2XUY8</accession>
<reference evidence="5" key="1">
    <citation type="submission" date="2025-08" db="UniProtKB">
        <authorList>
            <consortium name="RefSeq"/>
        </authorList>
    </citation>
    <scope>IDENTIFICATION</scope>
</reference>
<evidence type="ECO:0000256" key="3">
    <source>
        <dbReference type="ARBA" id="ARBA00022677"/>
    </source>
</evidence>
<dbReference type="OrthoDB" id="376826at2759"/>
<evidence type="ECO:0000256" key="2">
    <source>
        <dbReference type="ARBA" id="ARBA00006311"/>
    </source>
</evidence>
<dbReference type="PANTHER" id="PTHR14024">
    <property type="entry name" value="PERILIPIN"/>
    <property type="match status" value="1"/>
</dbReference>
<comment type="similarity">
    <text evidence="2">Belongs to the perilipin family.</text>
</comment>
<dbReference type="GO" id="GO:0005811">
    <property type="term" value="C:lipid droplet"/>
    <property type="evidence" value="ECO:0007669"/>
    <property type="project" value="UniProtKB-SubCell"/>
</dbReference>
<dbReference type="KEGG" id="bspl:114861614"/>
<evidence type="ECO:0000313" key="5">
    <source>
        <dbReference type="RefSeq" id="XP_055365482.1"/>
    </source>
</evidence>
<evidence type="ECO:0000256" key="1">
    <source>
        <dbReference type="ARBA" id="ARBA00004502"/>
    </source>
</evidence>
<comment type="subcellular location">
    <subcellularLocation>
        <location evidence="1">Lipid droplet</location>
    </subcellularLocation>
</comment>
<gene>
    <name evidence="5" type="primary">LOC114861614</name>
</gene>
<proteinExistence type="inferred from homology"/>
<dbReference type="RefSeq" id="XP_055365482.1">
    <property type="nucleotide sequence ID" value="XM_055509507.1"/>
</dbReference>
<dbReference type="GeneID" id="114861614"/>